<evidence type="ECO:0000313" key="1">
    <source>
        <dbReference type="EMBL" id="XPM64087.1"/>
    </source>
</evidence>
<accession>A0ACD5GTR4</accession>
<gene>
    <name evidence="1" type="ORF">BH720_034455</name>
</gene>
<sequence>MGKKRQENLITINSPHYYAEANATALSTLSPHPPTSPSPHPLPLSTQHSALFPPSPHPLPTQHSKRYY</sequence>
<protein>
    <submittedName>
        <fullName evidence="1">Uncharacterized protein</fullName>
    </submittedName>
</protein>
<organism evidence="1 2">
    <name type="scientific">Desertifilum tharense IPPAS B-1220</name>
    <dbReference type="NCBI Taxonomy" id="1781255"/>
    <lineage>
        <taxon>Bacteria</taxon>
        <taxon>Bacillati</taxon>
        <taxon>Cyanobacteriota</taxon>
        <taxon>Cyanophyceae</taxon>
        <taxon>Desertifilales</taxon>
        <taxon>Desertifilaceae</taxon>
        <taxon>Desertifilum</taxon>
    </lineage>
</organism>
<dbReference type="EMBL" id="CP182909">
    <property type="protein sequence ID" value="XPM64087.1"/>
    <property type="molecule type" value="Genomic_DNA"/>
</dbReference>
<keyword evidence="2" id="KW-1185">Reference proteome</keyword>
<name>A0ACD5GTR4_9CYAN</name>
<proteinExistence type="predicted"/>
<evidence type="ECO:0000313" key="2">
    <source>
        <dbReference type="Proteomes" id="UP000095472"/>
    </source>
</evidence>
<dbReference type="Proteomes" id="UP000095472">
    <property type="component" value="Chromosome"/>
</dbReference>
<reference evidence="1 2" key="1">
    <citation type="journal article" date="2016" name="Genome Announc.">
        <title>Draft Genome Sequence of the Thermotolerant Cyanobacterium Desertifilum sp. IPPAS B-1220.</title>
        <authorList>
            <person name="Mironov K.S."/>
            <person name="Sinetova M.A."/>
            <person name="Bolatkhan K."/>
            <person name="Zayadan B.K."/>
            <person name="Ustinova V.V."/>
            <person name="Kupriyanova E.V."/>
            <person name="Skrypnik A.N."/>
            <person name="Gogoleva N.E."/>
            <person name="Gogolev Y.V."/>
            <person name="Los D.A."/>
        </authorList>
    </citation>
    <scope>NUCLEOTIDE SEQUENCE [LARGE SCALE GENOMIC DNA]</scope>
    <source>
        <strain evidence="1 2">IPPAS B-1220</strain>
    </source>
</reference>